<dbReference type="EMBL" id="JACCKS010000007">
    <property type="protein sequence ID" value="NZA38058.1"/>
    <property type="molecule type" value="Genomic_DNA"/>
</dbReference>
<sequence length="60" mass="6703">MDDSDESDTDRKIKILKANKSQNIQGIVTPILHMGGLTVPFLYSGLDKIFTGKGWFIQYG</sequence>
<gene>
    <name evidence="1" type="ORF">H0N91_07860</name>
</gene>
<dbReference type="Proteomes" id="UP000586254">
    <property type="component" value="Unassembled WGS sequence"/>
</dbReference>
<name>A0A1I5MXB9_9FIRM</name>
<evidence type="ECO:0000313" key="1">
    <source>
        <dbReference type="EMBL" id="NZA38058.1"/>
    </source>
</evidence>
<comment type="caution">
    <text evidence="1">The sequence shown here is derived from an EMBL/GenBank/DDBJ whole genome shotgun (WGS) entry which is preliminary data.</text>
</comment>
<dbReference type="RefSeq" id="WP_090413956.1">
    <property type="nucleotide sequence ID" value="NZ_DBGDOQ010000041.1"/>
</dbReference>
<accession>A0A1I5MXB9</accession>
<proteinExistence type="predicted"/>
<organism evidence="1 2">
    <name type="scientific">Eubacterium callanderi</name>
    <dbReference type="NCBI Taxonomy" id="53442"/>
    <lineage>
        <taxon>Bacteria</taxon>
        <taxon>Bacillati</taxon>
        <taxon>Bacillota</taxon>
        <taxon>Clostridia</taxon>
        <taxon>Eubacteriales</taxon>
        <taxon>Eubacteriaceae</taxon>
        <taxon>Eubacterium</taxon>
    </lineage>
</organism>
<protein>
    <submittedName>
        <fullName evidence="1">Uncharacterized protein</fullName>
    </submittedName>
</protein>
<dbReference type="AlphaFoldDB" id="A0A1I5MXB9"/>
<reference evidence="1 2" key="1">
    <citation type="submission" date="2020-07" db="EMBL/GenBank/DDBJ databases">
        <title>Organ Donor 1.</title>
        <authorList>
            <person name="Marsh A.J."/>
            <person name="Azcarate-Peril M.A."/>
        </authorList>
    </citation>
    <scope>NUCLEOTIDE SEQUENCE [LARGE SCALE GENOMIC DNA]</scope>
    <source>
        <strain evidence="1 2">AMC0717</strain>
    </source>
</reference>
<evidence type="ECO:0000313" key="2">
    <source>
        <dbReference type="Proteomes" id="UP000586254"/>
    </source>
</evidence>